<dbReference type="EMBL" id="BQNB010016369">
    <property type="protein sequence ID" value="GJT50993.1"/>
    <property type="molecule type" value="Genomic_DNA"/>
</dbReference>
<comment type="caution">
    <text evidence="1">The sequence shown here is derived from an EMBL/GenBank/DDBJ whole genome shotgun (WGS) entry which is preliminary data.</text>
</comment>
<reference evidence="1" key="2">
    <citation type="submission" date="2022-01" db="EMBL/GenBank/DDBJ databases">
        <authorList>
            <person name="Yamashiro T."/>
            <person name="Shiraishi A."/>
            <person name="Satake H."/>
            <person name="Nakayama K."/>
        </authorList>
    </citation>
    <scope>NUCLEOTIDE SEQUENCE</scope>
</reference>
<name>A0ABQ5EJQ7_9ASTR</name>
<evidence type="ECO:0000313" key="1">
    <source>
        <dbReference type="EMBL" id="GJT50993.1"/>
    </source>
</evidence>
<dbReference type="Proteomes" id="UP001151760">
    <property type="component" value="Unassembled WGS sequence"/>
</dbReference>
<proteinExistence type="predicted"/>
<accession>A0ABQ5EJQ7</accession>
<keyword evidence="2" id="KW-1185">Reference proteome</keyword>
<protein>
    <submittedName>
        <fullName evidence="1">Uncharacterized protein</fullName>
    </submittedName>
</protein>
<sequence length="140" mass="16214">MAKRMEWVGRSSFRTKEYQVWLNFTRHKLAMSLQKPIADRQLVLLERNIRALSWLRSLGGDLGSIRVSASYKNMFEARLPYNLDLDVVSRYLSWNILRVRCQEDTDDTDRIVINSQFSIGVLNVLPGASLESDQSTFSKI</sequence>
<evidence type="ECO:0000313" key="2">
    <source>
        <dbReference type="Proteomes" id="UP001151760"/>
    </source>
</evidence>
<organism evidence="1 2">
    <name type="scientific">Tanacetum coccineum</name>
    <dbReference type="NCBI Taxonomy" id="301880"/>
    <lineage>
        <taxon>Eukaryota</taxon>
        <taxon>Viridiplantae</taxon>
        <taxon>Streptophyta</taxon>
        <taxon>Embryophyta</taxon>
        <taxon>Tracheophyta</taxon>
        <taxon>Spermatophyta</taxon>
        <taxon>Magnoliopsida</taxon>
        <taxon>eudicotyledons</taxon>
        <taxon>Gunneridae</taxon>
        <taxon>Pentapetalae</taxon>
        <taxon>asterids</taxon>
        <taxon>campanulids</taxon>
        <taxon>Asterales</taxon>
        <taxon>Asteraceae</taxon>
        <taxon>Asteroideae</taxon>
        <taxon>Anthemideae</taxon>
        <taxon>Anthemidinae</taxon>
        <taxon>Tanacetum</taxon>
    </lineage>
</organism>
<reference evidence="1" key="1">
    <citation type="journal article" date="2022" name="Int. J. Mol. Sci.">
        <title>Draft Genome of Tanacetum Coccineum: Genomic Comparison of Closely Related Tanacetum-Family Plants.</title>
        <authorList>
            <person name="Yamashiro T."/>
            <person name="Shiraishi A."/>
            <person name="Nakayama K."/>
            <person name="Satake H."/>
        </authorList>
    </citation>
    <scope>NUCLEOTIDE SEQUENCE</scope>
</reference>
<gene>
    <name evidence="1" type="ORF">Tco_0977150</name>
</gene>